<organism evidence="3">
    <name type="scientific">Pseudo-nitzschia delicatissima</name>
    <dbReference type="NCBI Taxonomy" id="44447"/>
    <lineage>
        <taxon>Eukaryota</taxon>
        <taxon>Sar</taxon>
        <taxon>Stramenopiles</taxon>
        <taxon>Ochrophyta</taxon>
        <taxon>Bacillariophyta</taxon>
        <taxon>Bacillariophyceae</taxon>
        <taxon>Bacillariophycidae</taxon>
        <taxon>Bacillariales</taxon>
        <taxon>Bacillariaceae</taxon>
        <taxon>Pseudo-nitzschia</taxon>
    </lineage>
</organism>
<dbReference type="SFLD" id="SFLDS00019">
    <property type="entry name" value="Glutathione_Transferase_(cytos"/>
    <property type="match status" value="1"/>
</dbReference>
<evidence type="ECO:0000259" key="2">
    <source>
        <dbReference type="PROSITE" id="PS50405"/>
    </source>
</evidence>
<dbReference type="EMBL" id="HBFL01002660">
    <property type="protein sequence ID" value="CAD8761862.1"/>
    <property type="molecule type" value="Transcribed_RNA"/>
</dbReference>
<dbReference type="InterPro" id="IPR050983">
    <property type="entry name" value="GST_Omega/HSP26"/>
</dbReference>
<dbReference type="SUPFAM" id="SSF47616">
    <property type="entry name" value="GST C-terminal domain-like"/>
    <property type="match status" value="1"/>
</dbReference>
<dbReference type="SUPFAM" id="SSF52833">
    <property type="entry name" value="Thioredoxin-like"/>
    <property type="match status" value="1"/>
</dbReference>
<accession>A0A7S0Y7Y4</accession>
<dbReference type="InterPro" id="IPR010987">
    <property type="entry name" value="Glutathione-S-Trfase_C-like"/>
</dbReference>
<dbReference type="GO" id="GO:0005737">
    <property type="term" value="C:cytoplasm"/>
    <property type="evidence" value="ECO:0007669"/>
    <property type="project" value="TreeGrafter"/>
</dbReference>
<dbReference type="Gene3D" id="3.40.30.10">
    <property type="entry name" value="Glutaredoxin"/>
    <property type="match status" value="1"/>
</dbReference>
<dbReference type="InterPro" id="IPR036249">
    <property type="entry name" value="Thioredoxin-like_sf"/>
</dbReference>
<dbReference type="Pfam" id="PF13409">
    <property type="entry name" value="GST_N_2"/>
    <property type="match status" value="1"/>
</dbReference>
<dbReference type="PANTHER" id="PTHR43968">
    <property type="match status" value="1"/>
</dbReference>
<evidence type="ECO:0008006" key="4">
    <source>
        <dbReference type="Google" id="ProtNLM"/>
    </source>
</evidence>
<dbReference type="InterPro" id="IPR040079">
    <property type="entry name" value="Glutathione_S-Trfase"/>
</dbReference>
<dbReference type="PROSITE" id="PS50405">
    <property type="entry name" value="GST_CTER"/>
    <property type="match status" value="1"/>
</dbReference>
<gene>
    <name evidence="3" type="ORF">PDEL1432_LOCUS1902</name>
</gene>
<dbReference type="InterPro" id="IPR036282">
    <property type="entry name" value="Glutathione-S-Trfase_C_sf"/>
</dbReference>
<feature type="domain" description="GST C-terminal" evidence="2">
    <location>
        <begin position="150"/>
        <end position="284"/>
    </location>
</feature>
<protein>
    <recommendedName>
        <fullName evidence="4">GST C-terminal domain-containing protein</fullName>
    </recommendedName>
</protein>
<dbReference type="Gene3D" id="1.20.1050.10">
    <property type="match status" value="1"/>
</dbReference>
<feature type="domain" description="GST N-terminal" evidence="1">
    <location>
        <begin position="34"/>
        <end position="142"/>
    </location>
</feature>
<dbReference type="AlphaFoldDB" id="A0A7S0Y7Y4"/>
<dbReference type="PROSITE" id="PS50404">
    <property type="entry name" value="GST_NTER"/>
    <property type="match status" value="1"/>
</dbReference>
<name>A0A7S0Y7Y4_9STRA</name>
<reference evidence="3" key="1">
    <citation type="submission" date="2021-01" db="EMBL/GenBank/DDBJ databases">
        <authorList>
            <person name="Corre E."/>
            <person name="Pelletier E."/>
            <person name="Niang G."/>
            <person name="Scheremetjew M."/>
            <person name="Finn R."/>
            <person name="Kale V."/>
            <person name="Holt S."/>
            <person name="Cochrane G."/>
            <person name="Meng A."/>
            <person name="Brown T."/>
            <person name="Cohen L."/>
        </authorList>
    </citation>
    <scope>NUCLEOTIDE SEQUENCE</scope>
    <source>
        <strain evidence="3">UNC1205</strain>
    </source>
</reference>
<evidence type="ECO:0000313" key="3">
    <source>
        <dbReference type="EMBL" id="CAD8761862.1"/>
    </source>
</evidence>
<dbReference type="PANTHER" id="PTHR43968:SF6">
    <property type="entry name" value="GLUTATHIONE S-TRANSFERASE OMEGA"/>
    <property type="match status" value="1"/>
</dbReference>
<evidence type="ECO:0000259" key="1">
    <source>
        <dbReference type="PROSITE" id="PS50404"/>
    </source>
</evidence>
<proteinExistence type="predicted"/>
<dbReference type="InterPro" id="IPR004045">
    <property type="entry name" value="Glutathione_S-Trfase_N"/>
</dbReference>
<sequence length="313" mass="35906">MASKIAASAISVATKKAIANSMKRFSSAAATKNPKFRYLSAWFCPFAHRATLALEHHSNRVDYDWVEALGWEQREDKENVTGTGKEWWYHWKADELTRTNPSGLVPTLIPLDLDTGKSDESKPVFESLVTIDFVDDISGASGMDRLVSEDPYEAARCRVWADRVNRELCSPYYGVLVRKEDDERMEHFQSLIKGLEAFSKELTKTPGPLFLADGQLSNVDLALVPWAYRYYVFKHYRGDEYVITPELYPQLQPYFDWYDHVMEIDAVKRTLPDKDRYLEHIGKYADSSARSKVANAVRRGVAAHELDDEKDEY</sequence>